<dbReference type="HOGENOM" id="CLU_2185911_0_0_1"/>
<organism evidence="1 2">
    <name type="scientific">Tulasnella calospora MUT 4182</name>
    <dbReference type="NCBI Taxonomy" id="1051891"/>
    <lineage>
        <taxon>Eukaryota</taxon>
        <taxon>Fungi</taxon>
        <taxon>Dikarya</taxon>
        <taxon>Basidiomycota</taxon>
        <taxon>Agaricomycotina</taxon>
        <taxon>Agaricomycetes</taxon>
        <taxon>Cantharellales</taxon>
        <taxon>Tulasnellaceae</taxon>
        <taxon>Tulasnella</taxon>
    </lineage>
</organism>
<dbReference type="Proteomes" id="UP000054248">
    <property type="component" value="Unassembled WGS sequence"/>
</dbReference>
<evidence type="ECO:0000313" key="2">
    <source>
        <dbReference type="Proteomes" id="UP000054248"/>
    </source>
</evidence>
<sequence length="109" mass="12594">MYCDEWRPPIPYSEERFGSLVQSLGKWCPTLVKVEWCHTKPNACCGWEDETLTYRINQCLPVRFSLRGKLVSLPARNRDPASNDSLVAWFNGESAPPRLPRLYLSSPFF</sequence>
<keyword evidence="2" id="KW-1185">Reference proteome</keyword>
<proteinExistence type="predicted"/>
<protein>
    <submittedName>
        <fullName evidence="1">Uncharacterized protein</fullName>
    </submittedName>
</protein>
<evidence type="ECO:0000313" key="1">
    <source>
        <dbReference type="EMBL" id="KIO15717.1"/>
    </source>
</evidence>
<dbReference type="EMBL" id="KN823859">
    <property type="protein sequence ID" value="KIO15717.1"/>
    <property type="molecule type" value="Genomic_DNA"/>
</dbReference>
<gene>
    <name evidence="1" type="ORF">M407DRAFT_34698</name>
</gene>
<reference evidence="1 2" key="1">
    <citation type="submission" date="2014-04" db="EMBL/GenBank/DDBJ databases">
        <authorList>
            <consortium name="DOE Joint Genome Institute"/>
            <person name="Kuo A."/>
            <person name="Girlanda M."/>
            <person name="Perotto S."/>
            <person name="Kohler A."/>
            <person name="Nagy L.G."/>
            <person name="Floudas D."/>
            <person name="Copeland A."/>
            <person name="Barry K.W."/>
            <person name="Cichocki N."/>
            <person name="Veneault-Fourrey C."/>
            <person name="LaButti K."/>
            <person name="Lindquist E.A."/>
            <person name="Lipzen A."/>
            <person name="Lundell T."/>
            <person name="Morin E."/>
            <person name="Murat C."/>
            <person name="Sun H."/>
            <person name="Tunlid A."/>
            <person name="Henrissat B."/>
            <person name="Grigoriev I.V."/>
            <person name="Hibbett D.S."/>
            <person name="Martin F."/>
            <person name="Nordberg H.P."/>
            <person name="Cantor M.N."/>
            <person name="Hua S.X."/>
        </authorList>
    </citation>
    <scope>NUCLEOTIDE SEQUENCE [LARGE SCALE GENOMIC DNA]</scope>
    <source>
        <strain evidence="1 2">MUT 4182</strain>
    </source>
</reference>
<accession>A0A0C3L1W0</accession>
<name>A0A0C3L1W0_9AGAM</name>
<reference evidence="2" key="2">
    <citation type="submission" date="2015-01" db="EMBL/GenBank/DDBJ databases">
        <title>Evolutionary Origins and Diversification of the Mycorrhizal Mutualists.</title>
        <authorList>
            <consortium name="DOE Joint Genome Institute"/>
            <consortium name="Mycorrhizal Genomics Consortium"/>
            <person name="Kohler A."/>
            <person name="Kuo A."/>
            <person name="Nagy L.G."/>
            <person name="Floudas D."/>
            <person name="Copeland A."/>
            <person name="Barry K.W."/>
            <person name="Cichocki N."/>
            <person name="Veneault-Fourrey C."/>
            <person name="LaButti K."/>
            <person name="Lindquist E.A."/>
            <person name="Lipzen A."/>
            <person name="Lundell T."/>
            <person name="Morin E."/>
            <person name="Murat C."/>
            <person name="Riley R."/>
            <person name="Ohm R."/>
            <person name="Sun H."/>
            <person name="Tunlid A."/>
            <person name="Henrissat B."/>
            <person name="Grigoriev I.V."/>
            <person name="Hibbett D.S."/>
            <person name="Martin F."/>
        </authorList>
    </citation>
    <scope>NUCLEOTIDE SEQUENCE [LARGE SCALE GENOMIC DNA]</scope>
    <source>
        <strain evidence="2">MUT 4182</strain>
    </source>
</reference>
<dbReference type="AlphaFoldDB" id="A0A0C3L1W0"/>